<feature type="transmembrane region" description="Helical" evidence="1">
    <location>
        <begin position="106"/>
        <end position="126"/>
    </location>
</feature>
<keyword evidence="1" id="KW-0812">Transmembrane</keyword>
<name>A0A1F6A6S2_9BACT</name>
<feature type="transmembrane region" description="Helical" evidence="1">
    <location>
        <begin position="31"/>
        <end position="48"/>
    </location>
</feature>
<feature type="transmembrane region" description="Helical" evidence="1">
    <location>
        <begin position="170"/>
        <end position="190"/>
    </location>
</feature>
<feature type="transmembrane region" description="Helical" evidence="1">
    <location>
        <begin position="54"/>
        <end position="72"/>
    </location>
</feature>
<protein>
    <submittedName>
        <fullName evidence="2">Uncharacterized protein</fullName>
    </submittedName>
</protein>
<accession>A0A1F6A6S2</accession>
<organism evidence="2 3">
    <name type="scientific">Candidatus Gottesmanbacteria bacterium RIFCSPHIGHO2_02_FULL_40_13</name>
    <dbReference type="NCBI Taxonomy" id="1798384"/>
    <lineage>
        <taxon>Bacteria</taxon>
        <taxon>Candidatus Gottesmaniibacteriota</taxon>
    </lineage>
</organism>
<evidence type="ECO:0000256" key="1">
    <source>
        <dbReference type="SAM" id="Phobius"/>
    </source>
</evidence>
<dbReference type="Proteomes" id="UP000177092">
    <property type="component" value="Unassembled WGS sequence"/>
</dbReference>
<reference evidence="2 3" key="1">
    <citation type="journal article" date="2016" name="Nat. Commun.">
        <title>Thousands of microbial genomes shed light on interconnected biogeochemical processes in an aquifer system.</title>
        <authorList>
            <person name="Anantharaman K."/>
            <person name="Brown C.T."/>
            <person name="Hug L.A."/>
            <person name="Sharon I."/>
            <person name="Castelle C.J."/>
            <person name="Probst A.J."/>
            <person name="Thomas B.C."/>
            <person name="Singh A."/>
            <person name="Wilkins M.J."/>
            <person name="Karaoz U."/>
            <person name="Brodie E.L."/>
            <person name="Williams K.H."/>
            <person name="Hubbard S.S."/>
            <person name="Banfield J.F."/>
        </authorList>
    </citation>
    <scope>NUCLEOTIDE SEQUENCE [LARGE SCALE GENOMIC DNA]</scope>
</reference>
<comment type="caution">
    <text evidence="2">The sequence shown here is derived from an EMBL/GenBank/DDBJ whole genome shotgun (WGS) entry which is preliminary data.</text>
</comment>
<dbReference type="STRING" id="1798384.A3D03_06110"/>
<feature type="transmembrane region" description="Helical" evidence="1">
    <location>
        <begin position="202"/>
        <end position="223"/>
    </location>
</feature>
<gene>
    <name evidence="2" type="ORF">A3D03_06110</name>
</gene>
<dbReference type="EMBL" id="MFJN01000048">
    <property type="protein sequence ID" value="OGG20391.1"/>
    <property type="molecule type" value="Genomic_DNA"/>
</dbReference>
<feature type="transmembrane region" description="Helical" evidence="1">
    <location>
        <begin position="147"/>
        <end position="164"/>
    </location>
</feature>
<evidence type="ECO:0000313" key="2">
    <source>
        <dbReference type="EMBL" id="OGG20391.1"/>
    </source>
</evidence>
<feature type="transmembrane region" description="Helical" evidence="1">
    <location>
        <begin position="261"/>
        <end position="280"/>
    </location>
</feature>
<keyword evidence="1" id="KW-0472">Membrane</keyword>
<sequence length="281" mass="32449">MPILSLFKYKIRFFYLSSRRKNSFLDKRQRFVIQTLFLTAGLLITQLIWQDVRFAMVVILGLTSFFLTAWSLTEDVKGIEWGMLFILPVFFTLSVSLFYFLLPARWFIRIIILTIFSVGTYAVLLVENIYNVAFDRSIQLLRAAHSIGLFITLIVVFLSSNIVFSLRLPFYLNFLLVGLFVFILSLQSLWSVNLDQTISPKILKYCLMVGVAVGELALVLSFWPIENATYSLLITCAYYVFIGILQLNLQGKLFYQSVKEYISVFILIILLSIVVTRWGGR</sequence>
<feature type="transmembrane region" description="Helical" evidence="1">
    <location>
        <begin position="79"/>
        <end position="100"/>
    </location>
</feature>
<evidence type="ECO:0000313" key="3">
    <source>
        <dbReference type="Proteomes" id="UP000177092"/>
    </source>
</evidence>
<feature type="transmembrane region" description="Helical" evidence="1">
    <location>
        <begin position="229"/>
        <end position="249"/>
    </location>
</feature>
<proteinExistence type="predicted"/>
<keyword evidence="1" id="KW-1133">Transmembrane helix</keyword>
<dbReference type="AlphaFoldDB" id="A0A1F6A6S2"/>